<evidence type="ECO:0000313" key="3">
    <source>
        <dbReference type="Proteomes" id="UP000193944"/>
    </source>
</evidence>
<keyword evidence="1" id="KW-1133">Transmembrane helix</keyword>
<sequence>MTSNSTTIDSLSIFTFKDAVNYFNGLQCNSNKDCPLESDCISHKCILPFYCKDDNNCAFYETLCDGKPCYKGLDFKCKANTDCLSGSCIDPKCGDNTSYYSGTFSLEDGSNYIKQYLNQCRDKECSEKKLGLCKGQTGRCEEELHCKDPTMCSVYGNVREGLPYDRYLKCRTNDECLSGVCSYGNCVNSDARFEADLNSTEYGMFDEGKCFQDKDCYYDHKCFNGVCKSPESIQSRTSTLFIIICVVIVIIAALAMCCCRRRKNRKN</sequence>
<dbReference type="AlphaFoldDB" id="A0A1Y1X572"/>
<dbReference type="OrthoDB" id="4062651at2759"/>
<accession>A0A1Y1X572</accession>
<name>A0A1Y1X572_9FUNG</name>
<dbReference type="Proteomes" id="UP000193944">
    <property type="component" value="Unassembled WGS sequence"/>
</dbReference>
<evidence type="ECO:0000256" key="1">
    <source>
        <dbReference type="SAM" id="Phobius"/>
    </source>
</evidence>
<evidence type="ECO:0000313" key="2">
    <source>
        <dbReference type="EMBL" id="ORX80795.1"/>
    </source>
</evidence>
<keyword evidence="1" id="KW-0812">Transmembrane</keyword>
<keyword evidence="1" id="KW-0472">Membrane</keyword>
<dbReference type="EMBL" id="MCFG01000135">
    <property type="protein sequence ID" value="ORX80795.1"/>
    <property type="molecule type" value="Genomic_DNA"/>
</dbReference>
<reference evidence="2 3" key="1">
    <citation type="submission" date="2016-08" db="EMBL/GenBank/DDBJ databases">
        <title>A Parts List for Fungal Cellulosomes Revealed by Comparative Genomics.</title>
        <authorList>
            <consortium name="DOE Joint Genome Institute"/>
            <person name="Haitjema C.H."/>
            <person name="Gilmore S.P."/>
            <person name="Henske J.K."/>
            <person name="Solomon K.V."/>
            <person name="De Groot R."/>
            <person name="Kuo A."/>
            <person name="Mondo S.J."/>
            <person name="Salamov A.A."/>
            <person name="Labutti K."/>
            <person name="Zhao Z."/>
            <person name="Chiniquy J."/>
            <person name="Barry K."/>
            <person name="Brewer H.M."/>
            <person name="Purvine S.O."/>
            <person name="Wright A.T."/>
            <person name="Boxma B."/>
            <person name="Van Alen T."/>
            <person name="Hackstein J.H."/>
            <person name="Baker S.E."/>
            <person name="Grigoriev I.V."/>
            <person name="O'Malley M.A."/>
        </authorList>
    </citation>
    <scope>NUCLEOTIDE SEQUENCE [LARGE SCALE GENOMIC DNA]</scope>
    <source>
        <strain evidence="2 3">S4</strain>
    </source>
</reference>
<keyword evidence="3" id="KW-1185">Reference proteome</keyword>
<comment type="caution">
    <text evidence="2">The sequence shown here is derived from an EMBL/GenBank/DDBJ whole genome shotgun (WGS) entry which is preliminary data.</text>
</comment>
<feature type="transmembrane region" description="Helical" evidence="1">
    <location>
        <begin position="240"/>
        <end position="259"/>
    </location>
</feature>
<organism evidence="2 3">
    <name type="scientific">Anaeromyces robustus</name>
    <dbReference type="NCBI Taxonomy" id="1754192"/>
    <lineage>
        <taxon>Eukaryota</taxon>
        <taxon>Fungi</taxon>
        <taxon>Fungi incertae sedis</taxon>
        <taxon>Chytridiomycota</taxon>
        <taxon>Chytridiomycota incertae sedis</taxon>
        <taxon>Neocallimastigomycetes</taxon>
        <taxon>Neocallimastigales</taxon>
        <taxon>Neocallimastigaceae</taxon>
        <taxon>Anaeromyces</taxon>
    </lineage>
</organism>
<gene>
    <name evidence="2" type="ORF">BCR32DRAFT_280243</name>
</gene>
<proteinExistence type="predicted"/>
<reference evidence="2 3" key="2">
    <citation type="submission" date="2016-08" db="EMBL/GenBank/DDBJ databases">
        <title>Pervasive Adenine N6-methylation of Active Genes in Fungi.</title>
        <authorList>
            <consortium name="DOE Joint Genome Institute"/>
            <person name="Mondo S.J."/>
            <person name="Dannebaum R.O."/>
            <person name="Kuo R.C."/>
            <person name="Labutti K."/>
            <person name="Haridas S."/>
            <person name="Kuo A."/>
            <person name="Salamov A."/>
            <person name="Ahrendt S.R."/>
            <person name="Lipzen A."/>
            <person name="Sullivan W."/>
            <person name="Andreopoulos W.B."/>
            <person name="Clum A."/>
            <person name="Lindquist E."/>
            <person name="Daum C."/>
            <person name="Ramamoorthy G.K."/>
            <person name="Gryganskyi A."/>
            <person name="Culley D."/>
            <person name="Magnuson J.K."/>
            <person name="James T.Y."/>
            <person name="O'Malley M.A."/>
            <person name="Stajich J.E."/>
            <person name="Spatafora J.W."/>
            <person name="Visel A."/>
            <person name="Grigoriev I.V."/>
        </authorList>
    </citation>
    <scope>NUCLEOTIDE SEQUENCE [LARGE SCALE GENOMIC DNA]</scope>
    <source>
        <strain evidence="2 3">S4</strain>
    </source>
</reference>
<protein>
    <submittedName>
        <fullName evidence="2">Uncharacterized protein</fullName>
    </submittedName>
</protein>